<feature type="non-terminal residue" evidence="1">
    <location>
        <position position="1"/>
    </location>
</feature>
<name>A0A397WB77_9GLOM</name>
<sequence length="224" mass="24811">EEDKIKNLKFIDTIKPYGPKIEIIQKNKAISSQTEIGMSKYDPSIKYLLLGGDGLFNTFTKKICSVGFLAKAKNENKKYIVTAEHCRDRTKRQPSKFLQLAWNSTSAAGVVGSMNADSKQFLELNIENAILVSSHGAHLCKSGYTTHVTCGIIRAFNAIYMVRSRVYFIDFILTNMISIRGDSGGTAFRYSDLNSVILNGIIYGGLGNFATLISPLDKILEYTG</sequence>
<gene>
    <name evidence="1" type="ORF">C2G38_2052141</name>
</gene>
<evidence type="ECO:0000313" key="2">
    <source>
        <dbReference type="Proteomes" id="UP000266673"/>
    </source>
</evidence>
<evidence type="ECO:0008006" key="3">
    <source>
        <dbReference type="Google" id="ProtNLM"/>
    </source>
</evidence>
<dbReference type="InterPro" id="IPR043504">
    <property type="entry name" value="Peptidase_S1_PA_chymotrypsin"/>
</dbReference>
<dbReference type="EMBL" id="QKWP01000001">
    <property type="protein sequence ID" value="RIB30969.1"/>
    <property type="molecule type" value="Genomic_DNA"/>
</dbReference>
<organism evidence="1 2">
    <name type="scientific">Gigaspora rosea</name>
    <dbReference type="NCBI Taxonomy" id="44941"/>
    <lineage>
        <taxon>Eukaryota</taxon>
        <taxon>Fungi</taxon>
        <taxon>Fungi incertae sedis</taxon>
        <taxon>Mucoromycota</taxon>
        <taxon>Glomeromycotina</taxon>
        <taxon>Glomeromycetes</taxon>
        <taxon>Diversisporales</taxon>
        <taxon>Gigasporaceae</taxon>
        <taxon>Gigaspora</taxon>
    </lineage>
</organism>
<keyword evidence="2" id="KW-1185">Reference proteome</keyword>
<comment type="caution">
    <text evidence="1">The sequence shown here is derived from an EMBL/GenBank/DDBJ whole genome shotgun (WGS) entry which is preliminary data.</text>
</comment>
<dbReference type="Proteomes" id="UP000266673">
    <property type="component" value="Unassembled WGS sequence"/>
</dbReference>
<dbReference type="InterPro" id="IPR009003">
    <property type="entry name" value="Peptidase_S1_PA"/>
</dbReference>
<evidence type="ECO:0000313" key="1">
    <source>
        <dbReference type="EMBL" id="RIB30969.1"/>
    </source>
</evidence>
<reference evidence="1 2" key="1">
    <citation type="submission" date="2018-06" db="EMBL/GenBank/DDBJ databases">
        <title>Comparative genomics reveals the genomic features of Rhizophagus irregularis, R. cerebriforme, R. diaphanum and Gigaspora rosea, and their symbiotic lifestyle signature.</title>
        <authorList>
            <person name="Morin E."/>
            <person name="San Clemente H."/>
            <person name="Chen E.C.H."/>
            <person name="De La Providencia I."/>
            <person name="Hainaut M."/>
            <person name="Kuo A."/>
            <person name="Kohler A."/>
            <person name="Murat C."/>
            <person name="Tang N."/>
            <person name="Roy S."/>
            <person name="Loubradou J."/>
            <person name="Henrissat B."/>
            <person name="Grigoriev I.V."/>
            <person name="Corradi N."/>
            <person name="Roux C."/>
            <person name="Martin F.M."/>
        </authorList>
    </citation>
    <scope>NUCLEOTIDE SEQUENCE [LARGE SCALE GENOMIC DNA]</scope>
    <source>
        <strain evidence="1 2">DAOM 194757</strain>
    </source>
</reference>
<dbReference type="AlphaFoldDB" id="A0A397WB77"/>
<protein>
    <recommendedName>
        <fullName evidence="3">Peptidase S1 domain-containing protein</fullName>
    </recommendedName>
</protein>
<accession>A0A397WB77</accession>
<proteinExistence type="predicted"/>
<dbReference type="SUPFAM" id="SSF50494">
    <property type="entry name" value="Trypsin-like serine proteases"/>
    <property type="match status" value="1"/>
</dbReference>
<dbReference type="Gene3D" id="2.40.10.10">
    <property type="entry name" value="Trypsin-like serine proteases"/>
    <property type="match status" value="2"/>
</dbReference>